<dbReference type="Proteomes" id="UP001157091">
    <property type="component" value="Unassembled WGS sequence"/>
</dbReference>
<reference evidence="4" key="1">
    <citation type="journal article" date="2019" name="Int. J. Syst. Evol. Microbiol.">
        <title>The Global Catalogue of Microorganisms (GCM) 10K type strain sequencing project: providing services to taxonomists for standard genome sequencing and annotation.</title>
        <authorList>
            <consortium name="The Broad Institute Genomics Platform"/>
            <consortium name="The Broad Institute Genome Sequencing Center for Infectious Disease"/>
            <person name="Wu L."/>
            <person name="Ma J."/>
        </authorList>
    </citation>
    <scope>NUCLEOTIDE SEQUENCE [LARGE SCALE GENOMIC DNA]</scope>
    <source>
        <strain evidence="4">NBRC 106348</strain>
    </source>
</reference>
<dbReference type="InterPro" id="IPR036393">
    <property type="entry name" value="AceGlu_kinase-like_sf"/>
</dbReference>
<comment type="caution">
    <text evidence="3">The sequence shown here is derived from an EMBL/GenBank/DDBJ whole genome shotgun (WGS) entry which is preliminary data.</text>
</comment>
<gene>
    <name evidence="3" type="ORF">GCM10025864_31730</name>
</gene>
<dbReference type="SUPFAM" id="SSF53633">
    <property type="entry name" value="Carbamate kinase-like"/>
    <property type="match status" value="1"/>
</dbReference>
<dbReference type="InterPro" id="IPR001048">
    <property type="entry name" value="Asp/Glu/Uridylate_kinase"/>
</dbReference>
<feature type="region of interest" description="Disordered" evidence="1">
    <location>
        <begin position="74"/>
        <end position="106"/>
    </location>
</feature>
<dbReference type="EMBL" id="BSUK01000001">
    <property type="protein sequence ID" value="GMA25414.1"/>
    <property type="molecule type" value="Genomic_DNA"/>
</dbReference>
<evidence type="ECO:0000313" key="3">
    <source>
        <dbReference type="EMBL" id="GMA25414.1"/>
    </source>
</evidence>
<name>A0ABQ6I6K8_9MICO</name>
<keyword evidence="4" id="KW-1185">Reference proteome</keyword>
<organism evidence="3 4">
    <name type="scientific">Luteimicrobium album</name>
    <dbReference type="NCBI Taxonomy" id="1054550"/>
    <lineage>
        <taxon>Bacteria</taxon>
        <taxon>Bacillati</taxon>
        <taxon>Actinomycetota</taxon>
        <taxon>Actinomycetes</taxon>
        <taxon>Micrococcales</taxon>
        <taxon>Luteimicrobium</taxon>
    </lineage>
</organism>
<accession>A0ABQ6I6K8</accession>
<sequence length="118" mass="12051">MTATVAPVVGTGSRADVAGARRVVVKIGSSSLTGADGLLDVDALHRLVEVLAARRADGTQVVLVTSGAIAAGVGPSGCRGAPRTSRPPRPRRAWGRVCSSRGTPRRSERTTCASARCC</sequence>
<evidence type="ECO:0000313" key="4">
    <source>
        <dbReference type="Proteomes" id="UP001157091"/>
    </source>
</evidence>
<dbReference type="Pfam" id="PF00696">
    <property type="entry name" value="AA_kinase"/>
    <property type="match status" value="1"/>
</dbReference>
<evidence type="ECO:0000256" key="1">
    <source>
        <dbReference type="SAM" id="MobiDB-lite"/>
    </source>
</evidence>
<proteinExistence type="predicted"/>
<evidence type="ECO:0000259" key="2">
    <source>
        <dbReference type="Pfam" id="PF00696"/>
    </source>
</evidence>
<feature type="domain" description="Aspartate/glutamate/uridylate kinase" evidence="2">
    <location>
        <begin position="22"/>
        <end position="71"/>
    </location>
</feature>
<dbReference type="Gene3D" id="3.40.1160.10">
    <property type="entry name" value="Acetylglutamate kinase-like"/>
    <property type="match status" value="1"/>
</dbReference>
<protein>
    <recommendedName>
        <fullName evidence="2">Aspartate/glutamate/uridylate kinase domain-containing protein</fullName>
    </recommendedName>
</protein>